<name>A0A3B9IHX8_9PROT</name>
<evidence type="ECO:0000313" key="2">
    <source>
        <dbReference type="Proteomes" id="UP000257706"/>
    </source>
</evidence>
<organism evidence="1 2">
    <name type="scientific">Tistrella mobilis</name>
    <dbReference type="NCBI Taxonomy" id="171437"/>
    <lineage>
        <taxon>Bacteria</taxon>
        <taxon>Pseudomonadati</taxon>
        <taxon>Pseudomonadota</taxon>
        <taxon>Alphaproteobacteria</taxon>
        <taxon>Geminicoccales</taxon>
        <taxon>Geminicoccaceae</taxon>
        <taxon>Tistrella</taxon>
    </lineage>
</organism>
<dbReference type="InterPro" id="IPR035994">
    <property type="entry name" value="Nucleoside_phosphorylase_sf"/>
</dbReference>
<dbReference type="GO" id="GO:0009116">
    <property type="term" value="P:nucleoside metabolic process"/>
    <property type="evidence" value="ECO:0007669"/>
    <property type="project" value="InterPro"/>
</dbReference>
<dbReference type="Proteomes" id="UP000257706">
    <property type="component" value="Unassembled WGS sequence"/>
</dbReference>
<comment type="caution">
    <text evidence="1">The sequence shown here is derived from an EMBL/GenBank/DDBJ whole genome shotgun (WGS) entry which is preliminary data.</text>
</comment>
<dbReference type="AlphaFoldDB" id="A0A3B9IHX8"/>
<evidence type="ECO:0000313" key="1">
    <source>
        <dbReference type="EMBL" id="HAE47326.1"/>
    </source>
</evidence>
<gene>
    <name evidence="1" type="ORF">DCK97_07895</name>
</gene>
<proteinExistence type="predicted"/>
<dbReference type="EMBL" id="DMAI01000125">
    <property type="protein sequence ID" value="HAE47326.1"/>
    <property type="molecule type" value="Genomic_DNA"/>
</dbReference>
<feature type="non-terminal residue" evidence="1">
    <location>
        <position position="1"/>
    </location>
</feature>
<accession>A0A3B9IHX8</accession>
<feature type="non-terminal residue" evidence="1">
    <location>
        <position position="73"/>
    </location>
</feature>
<dbReference type="SUPFAM" id="SSF53167">
    <property type="entry name" value="Purine and uridine phosphorylases"/>
    <property type="match status" value="1"/>
</dbReference>
<dbReference type="GO" id="GO:0003824">
    <property type="term" value="F:catalytic activity"/>
    <property type="evidence" value="ECO:0007669"/>
    <property type="project" value="InterPro"/>
</dbReference>
<reference evidence="1 2" key="1">
    <citation type="journal article" date="2018" name="Nat. Biotechnol.">
        <title>A standardized bacterial taxonomy based on genome phylogeny substantially revises the tree of life.</title>
        <authorList>
            <person name="Parks D.H."/>
            <person name="Chuvochina M."/>
            <person name="Waite D.W."/>
            <person name="Rinke C."/>
            <person name="Skarshewski A."/>
            <person name="Chaumeil P.A."/>
            <person name="Hugenholtz P."/>
        </authorList>
    </citation>
    <scope>NUCLEOTIDE SEQUENCE [LARGE SCALE GENOMIC DNA]</scope>
    <source>
        <strain evidence="1">UBA8739</strain>
    </source>
</reference>
<dbReference type="Gene3D" id="3.40.50.1580">
    <property type="entry name" value="Nucleoside phosphorylase domain"/>
    <property type="match status" value="1"/>
</dbReference>
<sequence length="73" mass="7867">NYQFYVDEFCRMASELLADGDSGYESFVAPGNLVTRAGETGRGLALPDGKLPQMPAYHLTRADQSGITLVNIG</sequence>
<protein>
    <submittedName>
        <fullName evidence="1">AMP nucleosidase</fullName>
    </submittedName>
</protein>